<dbReference type="InterPro" id="IPR056884">
    <property type="entry name" value="NPHP3-like_N"/>
</dbReference>
<reference evidence="3" key="2">
    <citation type="submission" date="2023-05" db="EMBL/GenBank/DDBJ databases">
        <authorList>
            <consortium name="Lawrence Berkeley National Laboratory"/>
            <person name="Steindorff A."/>
            <person name="Hensen N."/>
            <person name="Bonometti L."/>
            <person name="Westerberg I."/>
            <person name="Brannstrom I.O."/>
            <person name="Guillou S."/>
            <person name="Cros-Aarteil S."/>
            <person name="Calhoun S."/>
            <person name="Haridas S."/>
            <person name="Kuo A."/>
            <person name="Mondo S."/>
            <person name="Pangilinan J."/>
            <person name="Riley R."/>
            <person name="Labutti K."/>
            <person name="Andreopoulos B."/>
            <person name="Lipzen A."/>
            <person name="Chen C."/>
            <person name="Yanf M."/>
            <person name="Daum C."/>
            <person name="Ng V."/>
            <person name="Clum A."/>
            <person name="Ohm R."/>
            <person name="Martin F."/>
            <person name="Silar P."/>
            <person name="Natvig D."/>
            <person name="Lalanne C."/>
            <person name="Gautier V."/>
            <person name="Ament-Velasquez S.L."/>
            <person name="Kruys A."/>
            <person name="Hutchinson M.I."/>
            <person name="Powell A.J."/>
            <person name="Barry K."/>
            <person name="Miller A.N."/>
            <person name="Grigoriev I.V."/>
            <person name="Debuchy R."/>
            <person name="Gladieux P."/>
            <person name="Thoren M.H."/>
            <person name="Johannesson H."/>
        </authorList>
    </citation>
    <scope>NUCLEOTIDE SEQUENCE</scope>
    <source>
        <strain evidence="3">PSN243</strain>
    </source>
</reference>
<dbReference type="Pfam" id="PF24883">
    <property type="entry name" value="NPHP3_N"/>
    <property type="match status" value="1"/>
</dbReference>
<proteinExistence type="predicted"/>
<dbReference type="PANTHER" id="PTHR40619:SF3">
    <property type="entry name" value="FUNGAL STAND N-TERMINAL GOODBYE DOMAIN-CONTAINING PROTEIN"/>
    <property type="match status" value="1"/>
</dbReference>
<keyword evidence="4" id="KW-1185">Reference proteome</keyword>
<dbReference type="Proteomes" id="UP001321760">
    <property type="component" value="Unassembled WGS sequence"/>
</dbReference>
<name>A0AAV9GLB4_9PEZI</name>
<accession>A0AAV9GLB4</accession>
<gene>
    <name evidence="3" type="ORF">QBC34DRAFT_101728</name>
</gene>
<comment type="caution">
    <text evidence="3">The sequence shown here is derived from an EMBL/GenBank/DDBJ whole genome shotgun (WGS) entry which is preliminary data.</text>
</comment>
<evidence type="ECO:0000313" key="3">
    <source>
        <dbReference type="EMBL" id="KAK4449013.1"/>
    </source>
</evidence>
<organism evidence="3 4">
    <name type="scientific">Podospora aff. communis PSN243</name>
    <dbReference type="NCBI Taxonomy" id="3040156"/>
    <lineage>
        <taxon>Eukaryota</taxon>
        <taxon>Fungi</taxon>
        <taxon>Dikarya</taxon>
        <taxon>Ascomycota</taxon>
        <taxon>Pezizomycotina</taxon>
        <taxon>Sordariomycetes</taxon>
        <taxon>Sordariomycetidae</taxon>
        <taxon>Sordariales</taxon>
        <taxon>Podosporaceae</taxon>
        <taxon>Podospora</taxon>
    </lineage>
</organism>
<reference evidence="3" key="1">
    <citation type="journal article" date="2023" name="Mol. Phylogenet. Evol.">
        <title>Genome-scale phylogeny and comparative genomics of the fungal order Sordariales.</title>
        <authorList>
            <person name="Hensen N."/>
            <person name="Bonometti L."/>
            <person name="Westerberg I."/>
            <person name="Brannstrom I.O."/>
            <person name="Guillou S."/>
            <person name="Cros-Aarteil S."/>
            <person name="Calhoun S."/>
            <person name="Haridas S."/>
            <person name="Kuo A."/>
            <person name="Mondo S."/>
            <person name="Pangilinan J."/>
            <person name="Riley R."/>
            <person name="LaButti K."/>
            <person name="Andreopoulos B."/>
            <person name="Lipzen A."/>
            <person name="Chen C."/>
            <person name="Yan M."/>
            <person name="Daum C."/>
            <person name="Ng V."/>
            <person name="Clum A."/>
            <person name="Steindorff A."/>
            <person name="Ohm R.A."/>
            <person name="Martin F."/>
            <person name="Silar P."/>
            <person name="Natvig D.O."/>
            <person name="Lalanne C."/>
            <person name="Gautier V."/>
            <person name="Ament-Velasquez S.L."/>
            <person name="Kruys A."/>
            <person name="Hutchinson M.I."/>
            <person name="Powell A.J."/>
            <person name="Barry K."/>
            <person name="Miller A.N."/>
            <person name="Grigoriev I.V."/>
            <person name="Debuchy R."/>
            <person name="Gladieux P."/>
            <person name="Hiltunen Thoren M."/>
            <person name="Johannesson H."/>
        </authorList>
    </citation>
    <scope>NUCLEOTIDE SEQUENCE</scope>
    <source>
        <strain evidence="3">PSN243</strain>
    </source>
</reference>
<dbReference type="EMBL" id="MU865940">
    <property type="protein sequence ID" value="KAK4449013.1"/>
    <property type="molecule type" value="Genomic_DNA"/>
</dbReference>
<evidence type="ECO:0000259" key="2">
    <source>
        <dbReference type="Pfam" id="PF24883"/>
    </source>
</evidence>
<evidence type="ECO:0000256" key="1">
    <source>
        <dbReference type="ARBA" id="ARBA00022737"/>
    </source>
</evidence>
<feature type="domain" description="Nephrocystin 3-like N-terminal" evidence="2">
    <location>
        <begin position="381"/>
        <end position="542"/>
    </location>
</feature>
<keyword evidence="1" id="KW-0677">Repeat</keyword>
<sequence>MMASQLQTLGQQNSSTAQALVPGNGLQHAMQLAPPSSEPHNGAGLLHRSNSWDEVLNSIEAAREEYEKKTGKGRLRAIPRSQVVVTTLHGLTEMIPEQEGLSVLRGGLKLIFGLLHKRIENQEQIFQTFQDIPFTFSKACEACQSYPRDEALRNSVFDLYQVLREEIPNLTGVLLRRHKGSLPSRVFKQHPQNEARVISDAVDAVARASARVTDRVETLLGKTVVATLHQTEAINSNVRQVGMGVKLIHDRQLEAEQRFITQEQRYSEELNALAGALDAKLEHATKRLTAEIRSIQNGLLTFPGEPLGYIGPVVINPFLSLCAAPPLHAGNPPLMSSACQTCSHQQLSELADLPELTGTGFDLDEVRKLRAKLSQDVIGRSTWLMVADRFRRWLDFSSGHSDLVLVEGNFNTALHGKLSSLSLFCGSFIEARKAPHFQVLFHFCGLHAYSSDPLSGPRGMLRSLAAQLLRWHESVGTPLTITLADPQHGDLSSHQLPALLALFRELVLQTPTGMTLYCLVDGISEFETTNYGWESELCETVTSLQTLVDELLASVSGPAFKVLLTTAQRSITVGRQISVDDQIALSSSKILPPSSGASFEEQLLAAMADSTT</sequence>
<evidence type="ECO:0000313" key="4">
    <source>
        <dbReference type="Proteomes" id="UP001321760"/>
    </source>
</evidence>
<dbReference type="PANTHER" id="PTHR40619">
    <property type="entry name" value="FUNGAL STAND N-TERMINAL GOODBYE DOMAIN-CONTAINING PROTEIN"/>
    <property type="match status" value="1"/>
</dbReference>
<protein>
    <recommendedName>
        <fullName evidence="2">Nephrocystin 3-like N-terminal domain-containing protein</fullName>
    </recommendedName>
</protein>
<dbReference type="AlphaFoldDB" id="A0AAV9GLB4"/>